<organism evidence="4 5">
    <name type="scientific">Batillaria attramentaria</name>
    <dbReference type="NCBI Taxonomy" id="370345"/>
    <lineage>
        <taxon>Eukaryota</taxon>
        <taxon>Metazoa</taxon>
        <taxon>Spiralia</taxon>
        <taxon>Lophotrochozoa</taxon>
        <taxon>Mollusca</taxon>
        <taxon>Gastropoda</taxon>
        <taxon>Caenogastropoda</taxon>
        <taxon>Sorbeoconcha</taxon>
        <taxon>Cerithioidea</taxon>
        <taxon>Batillariidae</taxon>
        <taxon>Batillaria</taxon>
    </lineage>
</organism>
<dbReference type="InterPro" id="IPR011992">
    <property type="entry name" value="EF-hand-dom_pair"/>
</dbReference>
<dbReference type="InterPro" id="IPR002048">
    <property type="entry name" value="EF_hand_dom"/>
</dbReference>
<evidence type="ECO:0000313" key="5">
    <source>
        <dbReference type="Proteomes" id="UP001519460"/>
    </source>
</evidence>
<accession>A0ABD0LXL9</accession>
<feature type="domain" description="EF-hand" evidence="3">
    <location>
        <begin position="43"/>
        <end position="75"/>
    </location>
</feature>
<dbReference type="FunFam" id="1.10.238.10:FF:000003">
    <property type="entry name" value="Calmodulin A"/>
    <property type="match status" value="1"/>
</dbReference>
<feature type="domain" description="EF-hand" evidence="3">
    <location>
        <begin position="7"/>
        <end position="42"/>
    </location>
</feature>
<evidence type="ECO:0000256" key="2">
    <source>
        <dbReference type="ARBA" id="ARBA00022837"/>
    </source>
</evidence>
<dbReference type="SUPFAM" id="SSF47473">
    <property type="entry name" value="EF-hand"/>
    <property type="match status" value="1"/>
</dbReference>
<dbReference type="Proteomes" id="UP001519460">
    <property type="component" value="Unassembled WGS sequence"/>
</dbReference>
<dbReference type="SMART" id="SM00054">
    <property type="entry name" value="EFh"/>
    <property type="match status" value="2"/>
</dbReference>
<dbReference type="InterPro" id="IPR050145">
    <property type="entry name" value="Centrin_CML-like"/>
</dbReference>
<dbReference type="Gene3D" id="1.10.238.10">
    <property type="entry name" value="EF-hand"/>
    <property type="match status" value="1"/>
</dbReference>
<evidence type="ECO:0000259" key="3">
    <source>
        <dbReference type="PROSITE" id="PS50222"/>
    </source>
</evidence>
<dbReference type="PANTHER" id="PTHR23050">
    <property type="entry name" value="CALCIUM BINDING PROTEIN"/>
    <property type="match status" value="1"/>
</dbReference>
<dbReference type="InterPro" id="IPR018247">
    <property type="entry name" value="EF_Hand_1_Ca_BS"/>
</dbReference>
<gene>
    <name evidence="4" type="ORF">BaRGS_00004531</name>
</gene>
<dbReference type="PROSITE" id="PS00018">
    <property type="entry name" value="EF_HAND_1"/>
    <property type="match status" value="2"/>
</dbReference>
<evidence type="ECO:0000313" key="4">
    <source>
        <dbReference type="EMBL" id="KAK7504227.1"/>
    </source>
</evidence>
<evidence type="ECO:0000256" key="1">
    <source>
        <dbReference type="ARBA" id="ARBA00022737"/>
    </source>
</evidence>
<dbReference type="Pfam" id="PF13499">
    <property type="entry name" value="EF-hand_7"/>
    <property type="match status" value="1"/>
</dbReference>
<comment type="caution">
    <text evidence="4">The sequence shown here is derived from an EMBL/GenBank/DDBJ whole genome shotgun (WGS) entry which is preliminary data.</text>
</comment>
<dbReference type="AlphaFoldDB" id="A0ABD0LXL9"/>
<keyword evidence="5" id="KW-1185">Reference proteome</keyword>
<protein>
    <recommendedName>
        <fullName evidence="3">EF-hand domain-containing protein</fullName>
    </recommendedName>
</protein>
<sequence length="75" mass="8001">MSESEVAAAAKCAQAFKSIDTDGSGSVSVTELRTAMEQRGVGVTEEQLQQMIQIADTDGNGELSFEEFLRVVSSK</sequence>
<proteinExistence type="predicted"/>
<reference evidence="4 5" key="1">
    <citation type="journal article" date="2023" name="Sci. Data">
        <title>Genome assembly of the Korean intertidal mud-creeper Batillaria attramentaria.</title>
        <authorList>
            <person name="Patra A.K."/>
            <person name="Ho P.T."/>
            <person name="Jun S."/>
            <person name="Lee S.J."/>
            <person name="Kim Y."/>
            <person name="Won Y.J."/>
        </authorList>
    </citation>
    <scope>NUCLEOTIDE SEQUENCE [LARGE SCALE GENOMIC DNA]</scope>
    <source>
        <strain evidence="4">Wonlab-2016</strain>
    </source>
</reference>
<name>A0ABD0LXL9_9CAEN</name>
<keyword evidence="1" id="KW-0677">Repeat</keyword>
<keyword evidence="2" id="KW-0106">Calcium</keyword>
<dbReference type="CDD" id="cd00051">
    <property type="entry name" value="EFh"/>
    <property type="match status" value="1"/>
</dbReference>
<dbReference type="EMBL" id="JACVVK020000016">
    <property type="protein sequence ID" value="KAK7504227.1"/>
    <property type="molecule type" value="Genomic_DNA"/>
</dbReference>
<dbReference type="PROSITE" id="PS50222">
    <property type="entry name" value="EF_HAND_2"/>
    <property type="match status" value="2"/>
</dbReference>